<evidence type="ECO:0000313" key="2">
    <source>
        <dbReference type="EMBL" id="HJC75039.1"/>
    </source>
</evidence>
<organism evidence="2 3">
    <name type="scientific">Candidatus Mediterraneibacter faecavium</name>
    <dbReference type="NCBI Taxonomy" id="2838668"/>
    <lineage>
        <taxon>Bacteria</taxon>
        <taxon>Bacillati</taxon>
        <taxon>Bacillota</taxon>
        <taxon>Clostridia</taxon>
        <taxon>Lachnospirales</taxon>
        <taxon>Lachnospiraceae</taxon>
        <taxon>Mediterraneibacter</taxon>
    </lineage>
</organism>
<protein>
    <submittedName>
        <fullName evidence="2">Uncharacterized protein</fullName>
    </submittedName>
</protein>
<dbReference type="Proteomes" id="UP000823902">
    <property type="component" value="Unassembled WGS sequence"/>
</dbReference>
<keyword evidence="1" id="KW-1133">Transmembrane helix</keyword>
<comment type="caution">
    <text evidence="2">The sequence shown here is derived from an EMBL/GenBank/DDBJ whole genome shotgun (WGS) entry which is preliminary data.</text>
</comment>
<accession>A0A9D2TM19</accession>
<name>A0A9D2TM19_9FIRM</name>
<reference evidence="2" key="1">
    <citation type="journal article" date="2021" name="PeerJ">
        <title>Extensive microbial diversity within the chicken gut microbiome revealed by metagenomics and culture.</title>
        <authorList>
            <person name="Gilroy R."/>
            <person name="Ravi A."/>
            <person name="Getino M."/>
            <person name="Pursley I."/>
            <person name="Horton D.L."/>
            <person name="Alikhan N.F."/>
            <person name="Baker D."/>
            <person name="Gharbi K."/>
            <person name="Hall N."/>
            <person name="Watson M."/>
            <person name="Adriaenssens E.M."/>
            <person name="Foster-Nyarko E."/>
            <person name="Jarju S."/>
            <person name="Secka A."/>
            <person name="Antonio M."/>
            <person name="Oren A."/>
            <person name="Chaudhuri R.R."/>
            <person name="La Ragione R."/>
            <person name="Hildebrand F."/>
            <person name="Pallen M.J."/>
        </authorList>
    </citation>
    <scope>NUCLEOTIDE SEQUENCE</scope>
    <source>
        <strain evidence="2">CHK196-7946</strain>
    </source>
</reference>
<sequence length="249" mass="27221">MIEDRLYEAAQELPVPTCSFTTIKERAAWQGTGSGFQFIHHRKIAGIFAGVFLLAGCTVIAATTAADYGAWASHSVDFSKAETVSGDLGITIPESLDGNAFCNITTGYVVPDGTSYLEALITPAYRWYSVDYGTDRTWSLTFGTTKDDLYHYCFDLDSENVWSPGRLLPGSRRTEEYKGITMQVGTVINYNGKGDGRTSGFIPQVIWVDAENSTVFSLSAPACDESDMDQITDHLTKTAKEIIDINTDG</sequence>
<dbReference type="EMBL" id="DWVY01000046">
    <property type="protein sequence ID" value="HJC75039.1"/>
    <property type="molecule type" value="Genomic_DNA"/>
</dbReference>
<reference evidence="2" key="2">
    <citation type="submission" date="2021-04" db="EMBL/GenBank/DDBJ databases">
        <authorList>
            <person name="Gilroy R."/>
        </authorList>
    </citation>
    <scope>NUCLEOTIDE SEQUENCE</scope>
    <source>
        <strain evidence="2">CHK196-7946</strain>
    </source>
</reference>
<keyword evidence="1" id="KW-0472">Membrane</keyword>
<gene>
    <name evidence="2" type="ORF">H9697_08875</name>
</gene>
<proteinExistence type="predicted"/>
<dbReference type="AlphaFoldDB" id="A0A9D2TM19"/>
<keyword evidence="1" id="KW-0812">Transmembrane</keyword>
<feature type="transmembrane region" description="Helical" evidence="1">
    <location>
        <begin position="44"/>
        <end position="66"/>
    </location>
</feature>
<evidence type="ECO:0000313" key="3">
    <source>
        <dbReference type="Proteomes" id="UP000823902"/>
    </source>
</evidence>
<evidence type="ECO:0000256" key="1">
    <source>
        <dbReference type="SAM" id="Phobius"/>
    </source>
</evidence>